<dbReference type="VEuPathDB" id="TriTrypDB:TvY486_0503490"/>
<organism evidence="1">
    <name type="scientific">Trypanosoma vivax (strain Y486)</name>
    <dbReference type="NCBI Taxonomy" id="1055687"/>
    <lineage>
        <taxon>Eukaryota</taxon>
        <taxon>Discoba</taxon>
        <taxon>Euglenozoa</taxon>
        <taxon>Kinetoplastea</taxon>
        <taxon>Metakinetoplastina</taxon>
        <taxon>Trypanosomatida</taxon>
        <taxon>Trypanosomatidae</taxon>
        <taxon>Trypanosoma</taxon>
        <taxon>Duttonella</taxon>
    </lineage>
</organism>
<gene>
    <name evidence="1" type="ORF">TVY486_0503490</name>
</gene>
<name>G0TW32_TRYVY</name>
<protein>
    <submittedName>
        <fullName evidence="1">Uncharacterized protein</fullName>
    </submittedName>
</protein>
<evidence type="ECO:0000313" key="1">
    <source>
        <dbReference type="EMBL" id="CCC48148.1"/>
    </source>
</evidence>
<dbReference type="AlphaFoldDB" id="G0TW32"/>
<sequence length="535" mass="58669">MLRLRARTLSVSRYPKVPVQKLHDLLVECGLGDIVKERASVLQDPVALQPFAPLFTPYFTIENQHLTTRGDIIIDEFLSNVVLKYTLHAGLILTVNACKQLNAVLHNHFTLRLFAKELHFDELTVPLNTGDMGNFDPHKEGVMVGEKEDACELSFLEAKHVGLSRHDVAGTSFQITPLRCGQSTLGWIFSHFVGAVHRGFGQKATQRLLLKVYGDDLDVRLPSAAASLLLRTVQHFPPGNVAEAILAAQGLQAQFVGKTRVVPGEQCREDPLVAVNSENSKNEAGEMKHTTEMRGAVICSGFGVQDATRDALTLDELANGMNTERRMKLFSSLAAGPGGFDSVGTWRKRAQRELALFEQPPTVACGADNGGAIGAHGNASVSIGKNGGWLQSEEWKRCKRGPAFYNSVDFSTISTYFADTYGTPHPVNGQKIARNRFRDAVRDPAFYDKESDMRNGVPFSADGEPLANYLDRLARPHARLFEVSLLVGGRAAGRAVAWRYTTARESACQAYLGAVLHDLQTMKERSSSNACSFEV</sequence>
<proteinExistence type="predicted"/>
<dbReference type="EMBL" id="HE573021">
    <property type="protein sequence ID" value="CCC48148.1"/>
    <property type="molecule type" value="Genomic_DNA"/>
</dbReference>
<reference evidence="1" key="1">
    <citation type="journal article" date="2012" name="Proc. Natl. Acad. Sci. U.S.A.">
        <title>Antigenic diversity is generated by distinct evolutionary mechanisms in African trypanosome species.</title>
        <authorList>
            <person name="Jackson A.P."/>
            <person name="Berry A."/>
            <person name="Aslett M."/>
            <person name="Allison H.C."/>
            <person name="Burton P."/>
            <person name="Vavrova-Anderson J."/>
            <person name="Brown R."/>
            <person name="Browne H."/>
            <person name="Corton N."/>
            <person name="Hauser H."/>
            <person name="Gamble J."/>
            <person name="Gilderthorp R."/>
            <person name="Marcello L."/>
            <person name="McQuillan J."/>
            <person name="Otto T.D."/>
            <person name="Quail M.A."/>
            <person name="Sanders M.J."/>
            <person name="van Tonder A."/>
            <person name="Ginger M.L."/>
            <person name="Field M.C."/>
            <person name="Barry J.D."/>
            <person name="Hertz-Fowler C."/>
            <person name="Berriman M."/>
        </authorList>
    </citation>
    <scope>NUCLEOTIDE SEQUENCE</scope>
    <source>
        <strain evidence="1">Y486</strain>
    </source>
</reference>
<accession>G0TW32</accession>